<evidence type="ECO:0000313" key="1">
    <source>
        <dbReference type="EMBL" id="KAL2613150.1"/>
    </source>
</evidence>
<name>A0ABD1XWG5_9MARC</name>
<dbReference type="Proteomes" id="UP001605036">
    <property type="component" value="Unassembled WGS sequence"/>
</dbReference>
<gene>
    <name evidence="1" type="ORF">R1flu_024842</name>
</gene>
<dbReference type="EMBL" id="JBHFFA010000007">
    <property type="protein sequence ID" value="KAL2613150.1"/>
    <property type="molecule type" value="Genomic_DNA"/>
</dbReference>
<evidence type="ECO:0000313" key="2">
    <source>
        <dbReference type="Proteomes" id="UP001605036"/>
    </source>
</evidence>
<keyword evidence="2" id="KW-1185">Reference proteome</keyword>
<proteinExistence type="predicted"/>
<protein>
    <submittedName>
        <fullName evidence="1">Uncharacterized protein</fullName>
    </submittedName>
</protein>
<dbReference type="AlphaFoldDB" id="A0ABD1XWG5"/>
<organism evidence="1 2">
    <name type="scientific">Riccia fluitans</name>
    <dbReference type="NCBI Taxonomy" id="41844"/>
    <lineage>
        <taxon>Eukaryota</taxon>
        <taxon>Viridiplantae</taxon>
        <taxon>Streptophyta</taxon>
        <taxon>Embryophyta</taxon>
        <taxon>Marchantiophyta</taxon>
        <taxon>Marchantiopsida</taxon>
        <taxon>Marchantiidae</taxon>
        <taxon>Marchantiales</taxon>
        <taxon>Ricciaceae</taxon>
        <taxon>Riccia</taxon>
    </lineage>
</organism>
<reference evidence="1 2" key="1">
    <citation type="submission" date="2024-09" db="EMBL/GenBank/DDBJ databases">
        <title>Chromosome-scale assembly of Riccia fluitans.</title>
        <authorList>
            <person name="Paukszto L."/>
            <person name="Sawicki J."/>
            <person name="Karawczyk K."/>
            <person name="Piernik-Szablinska J."/>
            <person name="Szczecinska M."/>
            <person name="Mazdziarz M."/>
        </authorList>
    </citation>
    <scope>NUCLEOTIDE SEQUENCE [LARGE SCALE GENOMIC DNA]</scope>
    <source>
        <strain evidence="1">Rf_01</strain>
        <tissue evidence="1">Aerial parts of the thallus</tissue>
    </source>
</reference>
<sequence length="79" mass="9053">MISQGVPLGFTLCFSRGRFVLRQFDFALHEGFYGHLFFSPSSEDVLVASRGSKNYRRQEYYSRIEHLSSVEGGGRCLRV</sequence>
<comment type="caution">
    <text evidence="1">The sequence shown here is derived from an EMBL/GenBank/DDBJ whole genome shotgun (WGS) entry which is preliminary data.</text>
</comment>
<accession>A0ABD1XWG5</accession>